<dbReference type="Proteomes" id="UP000183104">
    <property type="component" value="Unassembled WGS sequence"/>
</dbReference>
<dbReference type="InterPro" id="IPR058813">
    <property type="entry name" value="DNA-SBD_ScoMcrA"/>
</dbReference>
<keyword evidence="4" id="KW-1185">Reference proteome</keyword>
<dbReference type="Pfam" id="PF13391">
    <property type="entry name" value="HNH_2"/>
    <property type="match status" value="1"/>
</dbReference>
<dbReference type="STRING" id="381306.AN478_02915"/>
<name>A0A1G5EWF3_9GAMM</name>
<feature type="domain" description="HNH nuclease" evidence="1">
    <location>
        <begin position="203"/>
        <end position="254"/>
    </location>
</feature>
<keyword evidence="3" id="KW-0255">Endonuclease</keyword>
<protein>
    <submittedName>
        <fullName evidence="3">Putative restriction endonuclease</fullName>
    </submittedName>
</protein>
<feature type="domain" description="ScoMcrA-like DNA sulfur-binding" evidence="2">
    <location>
        <begin position="7"/>
        <end position="148"/>
    </location>
</feature>
<keyword evidence="3" id="KW-0540">Nuclease</keyword>
<reference evidence="4" key="1">
    <citation type="submission" date="2016-10" db="EMBL/GenBank/DDBJ databases">
        <authorList>
            <person name="Varghese N."/>
        </authorList>
    </citation>
    <scope>NUCLEOTIDE SEQUENCE [LARGE SCALE GENOMIC DNA]</scope>
    <source>
        <strain evidence="4">HL 19</strain>
    </source>
</reference>
<sequence length="308" mass="34764">MAVGARKEFLEAVQKLNVNRGGGRPSPHKPVLLLALLDLRLAGKLFENRIQLFPALMTRYKEFFDVVAQGRDTPNIHLPYFYMRSEPFWELHPASGHGGGFGPVGSLNDAREKIAYASLDEAVWEELKDPQFVEETAQVIMGHWFPEKLEAMRSAWARSKEVSRYEIALEDGAAEVAESTGLYVPARDAAFRRLVVEGYDYRCAASGWRFTLEGWSLVEAAHIVPFSESHDDRPENGIALTPSFHRLMDKRVIAPGPDLKWHVSSVVDRRIPDNQQLVELDGASLILPQNPKFHPDPASLERRQNQLL</sequence>
<dbReference type="GO" id="GO:0004519">
    <property type="term" value="F:endonuclease activity"/>
    <property type="evidence" value="ECO:0007669"/>
    <property type="project" value="UniProtKB-KW"/>
</dbReference>
<keyword evidence="3" id="KW-0378">Hydrolase</keyword>
<gene>
    <name evidence="3" type="ORF">SAMN05661077_1783</name>
</gene>
<dbReference type="Pfam" id="PF26340">
    <property type="entry name" value="DNA-SBD_ScoMcrA"/>
    <property type="match status" value="1"/>
</dbReference>
<dbReference type="CDD" id="cd00085">
    <property type="entry name" value="HNHc"/>
    <property type="match status" value="1"/>
</dbReference>
<accession>A0A1G5EWF3</accession>
<dbReference type="EMBL" id="FMUN01000004">
    <property type="protein sequence ID" value="SCY30758.1"/>
    <property type="molecule type" value="Genomic_DNA"/>
</dbReference>
<proteinExistence type="predicted"/>
<dbReference type="AlphaFoldDB" id="A0A1G5EWF3"/>
<dbReference type="OrthoDB" id="529575at2"/>
<evidence type="ECO:0000313" key="3">
    <source>
        <dbReference type="EMBL" id="SCY30758.1"/>
    </source>
</evidence>
<dbReference type="PIRSF" id="PIRSF030850">
    <property type="entry name" value="UCP030850"/>
    <property type="match status" value="1"/>
</dbReference>
<dbReference type="InterPro" id="IPR003615">
    <property type="entry name" value="HNH_nuc"/>
</dbReference>
<evidence type="ECO:0000259" key="1">
    <source>
        <dbReference type="Pfam" id="PF13391"/>
    </source>
</evidence>
<dbReference type="InterPro" id="IPR011396">
    <property type="entry name" value="PT_DNA_restrict"/>
</dbReference>
<evidence type="ECO:0000313" key="4">
    <source>
        <dbReference type="Proteomes" id="UP000183104"/>
    </source>
</evidence>
<evidence type="ECO:0000259" key="2">
    <source>
        <dbReference type="Pfam" id="PF26340"/>
    </source>
</evidence>
<organism evidence="3 4">
    <name type="scientific">Thiohalorhabdus denitrificans</name>
    <dbReference type="NCBI Taxonomy" id="381306"/>
    <lineage>
        <taxon>Bacteria</taxon>
        <taxon>Pseudomonadati</taxon>
        <taxon>Pseudomonadota</taxon>
        <taxon>Gammaproteobacteria</taxon>
        <taxon>Thiohalorhabdales</taxon>
        <taxon>Thiohalorhabdaceae</taxon>
        <taxon>Thiohalorhabdus</taxon>
    </lineage>
</organism>